<dbReference type="GO" id="GO:0005506">
    <property type="term" value="F:iron ion binding"/>
    <property type="evidence" value="ECO:0007669"/>
    <property type="project" value="InterPro"/>
</dbReference>
<sequence length="212" mass="24417">MDFQSDDKSLVEPGYFGSSRDNIIIVENFVELDDLKTIQNFLPNINEWMDAGENQYAEDGTCTYDASYWSNRQCSHDILSRINLDVYNLVDKYILKMKYLLEDTFRVKVSVRPPVIIRWFPGLEQQPHADKQLNDGSPNPFPTYDLNSLIYYNDDFEGGELYYPQHDLVVKPKAGLAVAHPGDVNYLHGVKKVISGERFTTPSFYTITDLLK</sequence>
<dbReference type="Gene3D" id="2.60.120.620">
    <property type="entry name" value="q2cbj1_9rhob like domain"/>
    <property type="match status" value="1"/>
</dbReference>
<keyword evidence="5" id="KW-0408">Iron</keyword>
<accession>A0A6J5MHU9</accession>
<protein>
    <submittedName>
        <fullName evidence="7">Prolyl 4-hydroxylase, alpha subunit</fullName>
    </submittedName>
</protein>
<keyword evidence="4" id="KW-0560">Oxidoreductase</keyword>
<dbReference type="EMBL" id="LR796418">
    <property type="protein sequence ID" value="CAB4143229.1"/>
    <property type="molecule type" value="Genomic_DNA"/>
</dbReference>
<evidence type="ECO:0000256" key="5">
    <source>
        <dbReference type="ARBA" id="ARBA00023004"/>
    </source>
</evidence>
<keyword evidence="2" id="KW-0479">Metal-binding</keyword>
<dbReference type="GO" id="GO:0016705">
    <property type="term" value="F:oxidoreductase activity, acting on paired donors, with incorporation or reduction of molecular oxygen"/>
    <property type="evidence" value="ECO:0007669"/>
    <property type="project" value="InterPro"/>
</dbReference>
<evidence type="ECO:0000313" key="8">
    <source>
        <dbReference type="EMBL" id="CAB4162703.1"/>
    </source>
</evidence>
<feature type="domain" description="Fe2OG dioxygenase" evidence="6">
    <location>
        <begin position="103"/>
        <end position="207"/>
    </location>
</feature>
<comment type="cofactor">
    <cofactor evidence="1">
        <name>L-ascorbate</name>
        <dbReference type="ChEBI" id="CHEBI:38290"/>
    </cofactor>
</comment>
<evidence type="ECO:0000313" key="7">
    <source>
        <dbReference type="EMBL" id="CAB4143229.1"/>
    </source>
</evidence>
<dbReference type="EMBL" id="LR796737">
    <property type="protein sequence ID" value="CAB4162703.1"/>
    <property type="molecule type" value="Genomic_DNA"/>
</dbReference>
<evidence type="ECO:0000256" key="4">
    <source>
        <dbReference type="ARBA" id="ARBA00023002"/>
    </source>
</evidence>
<organism evidence="7">
    <name type="scientific">uncultured Caudovirales phage</name>
    <dbReference type="NCBI Taxonomy" id="2100421"/>
    <lineage>
        <taxon>Viruses</taxon>
        <taxon>Duplodnaviria</taxon>
        <taxon>Heunggongvirae</taxon>
        <taxon>Uroviricota</taxon>
        <taxon>Caudoviricetes</taxon>
        <taxon>Peduoviridae</taxon>
        <taxon>Maltschvirus</taxon>
        <taxon>Maltschvirus maltsch</taxon>
    </lineage>
</organism>
<evidence type="ECO:0000256" key="1">
    <source>
        <dbReference type="ARBA" id="ARBA00001961"/>
    </source>
</evidence>
<dbReference type="SMART" id="SM00702">
    <property type="entry name" value="P4Hc"/>
    <property type="match status" value="1"/>
</dbReference>
<gene>
    <name evidence="7" type="ORF">UFOVP436_95</name>
    <name evidence="8" type="ORF">UFOVP784_95</name>
</gene>
<name>A0A6J5MHU9_9CAUD</name>
<evidence type="ECO:0000259" key="6">
    <source>
        <dbReference type="PROSITE" id="PS51471"/>
    </source>
</evidence>
<reference evidence="7" key="1">
    <citation type="submission" date="2020-04" db="EMBL/GenBank/DDBJ databases">
        <authorList>
            <person name="Chiriac C."/>
            <person name="Salcher M."/>
            <person name="Ghai R."/>
            <person name="Kavagutti S V."/>
        </authorList>
    </citation>
    <scope>NUCLEOTIDE SEQUENCE</scope>
</reference>
<dbReference type="InterPro" id="IPR006620">
    <property type="entry name" value="Pro_4_hyd_alph"/>
</dbReference>
<dbReference type="InterPro" id="IPR005123">
    <property type="entry name" value="Oxoglu/Fe-dep_dioxygenase_dom"/>
</dbReference>
<evidence type="ECO:0000256" key="3">
    <source>
        <dbReference type="ARBA" id="ARBA00022964"/>
    </source>
</evidence>
<dbReference type="GO" id="GO:0031418">
    <property type="term" value="F:L-ascorbic acid binding"/>
    <property type="evidence" value="ECO:0007669"/>
    <property type="project" value="InterPro"/>
</dbReference>
<evidence type="ECO:0000256" key="2">
    <source>
        <dbReference type="ARBA" id="ARBA00022723"/>
    </source>
</evidence>
<keyword evidence="3" id="KW-0223">Dioxygenase</keyword>
<proteinExistence type="predicted"/>
<dbReference type="GO" id="GO:0051213">
    <property type="term" value="F:dioxygenase activity"/>
    <property type="evidence" value="ECO:0007669"/>
    <property type="project" value="UniProtKB-KW"/>
</dbReference>
<dbReference type="PROSITE" id="PS51471">
    <property type="entry name" value="FE2OG_OXY"/>
    <property type="match status" value="1"/>
</dbReference>